<evidence type="ECO:0000313" key="3">
    <source>
        <dbReference type="Proteomes" id="UP000032671"/>
    </source>
</evidence>
<dbReference type="STRING" id="1231339.Abci_011_243"/>
<evidence type="ECO:0000313" key="1">
    <source>
        <dbReference type="EMBL" id="GAN60513.1"/>
    </source>
</evidence>
<sequence length="60" mass="6678">MAFIKKTKSVCTGATESDVTELLEKTAEMIQKRLISAGSFCWKLRHAMLKRKHGKGGVLL</sequence>
<accession>A0A0D6N4L7</accession>
<reference evidence="1 3" key="1">
    <citation type="submission" date="2012-11" db="EMBL/GenBank/DDBJ databases">
        <title>Whole genome sequence of Acetobacter cibinongensis 4H-1.</title>
        <authorList>
            <person name="Azuma Y."/>
            <person name="Higashiura N."/>
            <person name="Hirakawa H."/>
            <person name="Matsushita K."/>
        </authorList>
    </citation>
    <scope>NUCLEOTIDE SEQUENCE [LARGE SCALE GENOMIC DNA]</scope>
    <source>
        <strain evidence="1 3">4H-1</strain>
    </source>
</reference>
<dbReference type="EMBL" id="BAMV01000011">
    <property type="protein sequence ID" value="GAN60513.1"/>
    <property type="molecule type" value="Genomic_DNA"/>
</dbReference>
<reference evidence="2 4" key="2">
    <citation type="submission" date="2019-07" db="EMBL/GenBank/DDBJ databases">
        <title>Whole genome shotgun sequence of Acetobacter cibinongensis NBRC 16605.</title>
        <authorList>
            <person name="Hosoyama A."/>
            <person name="Uohara A."/>
            <person name="Ohji S."/>
            <person name="Ichikawa N."/>
        </authorList>
    </citation>
    <scope>NUCLEOTIDE SEQUENCE [LARGE SCALE GENOMIC DNA]</scope>
    <source>
        <strain evidence="2 4">NBRC 16605</strain>
    </source>
</reference>
<dbReference type="AlphaFoldDB" id="A0A0D6N4L7"/>
<name>A0A0D6N4L7_9PROT</name>
<evidence type="ECO:0000313" key="4">
    <source>
        <dbReference type="Proteomes" id="UP000321891"/>
    </source>
</evidence>
<protein>
    <submittedName>
        <fullName evidence="1">Uncharacterized protein</fullName>
    </submittedName>
</protein>
<dbReference type="EMBL" id="BJVU01000002">
    <property type="protein sequence ID" value="GEL58217.1"/>
    <property type="molecule type" value="Genomic_DNA"/>
</dbReference>
<dbReference type="Proteomes" id="UP000032671">
    <property type="component" value="Unassembled WGS sequence"/>
</dbReference>
<gene>
    <name evidence="1" type="ORF">Abci_011_243</name>
    <name evidence="2" type="ORF">ACI01nite_08190</name>
</gene>
<organism evidence="1 3">
    <name type="scientific">Acetobacter cibinongensis</name>
    <dbReference type="NCBI Taxonomy" id="146475"/>
    <lineage>
        <taxon>Bacteria</taxon>
        <taxon>Pseudomonadati</taxon>
        <taxon>Pseudomonadota</taxon>
        <taxon>Alphaproteobacteria</taxon>
        <taxon>Acetobacterales</taxon>
        <taxon>Acetobacteraceae</taxon>
        <taxon>Acetobacter</taxon>
    </lineage>
</organism>
<proteinExistence type="predicted"/>
<dbReference type="Proteomes" id="UP000321891">
    <property type="component" value="Unassembled WGS sequence"/>
</dbReference>
<keyword evidence="4" id="KW-1185">Reference proteome</keyword>
<evidence type="ECO:0000313" key="2">
    <source>
        <dbReference type="EMBL" id="GEL58217.1"/>
    </source>
</evidence>
<accession>A0A6N3SN83</accession>
<comment type="caution">
    <text evidence="1">The sequence shown here is derived from an EMBL/GenBank/DDBJ whole genome shotgun (WGS) entry which is preliminary data.</text>
</comment>